<feature type="compositionally biased region" description="Acidic residues" evidence="1">
    <location>
        <begin position="221"/>
        <end position="243"/>
    </location>
</feature>
<dbReference type="Pfam" id="PF03184">
    <property type="entry name" value="DDE_1"/>
    <property type="match status" value="1"/>
</dbReference>
<name>A0ABM0GZ06_SACKO</name>
<dbReference type="RefSeq" id="XP_002740528.1">
    <property type="nucleotide sequence ID" value="XM_002740482.1"/>
</dbReference>
<organism evidence="3 4">
    <name type="scientific">Saccoglossus kowalevskii</name>
    <name type="common">Acorn worm</name>
    <dbReference type="NCBI Taxonomy" id="10224"/>
    <lineage>
        <taxon>Eukaryota</taxon>
        <taxon>Metazoa</taxon>
        <taxon>Hemichordata</taxon>
        <taxon>Enteropneusta</taxon>
        <taxon>Harrimaniidae</taxon>
        <taxon>Saccoglossus</taxon>
    </lineage>
</organism>
<evidence type="ECO:0000313" key="3">
    <source>
        <dbReference type="Proteomes" id="UP000694865"/>
    </source>
</evidence>
<keyword evidence="3" id="KW-1185">Reference proteome</keyword>
<gene>
    <name evidence="4" type="primary">LOC100368655</name>
</gene>
<feature type="compositionally biased region" description="Low complexity" evidence="1">
    <location>
        <begin position="255"/>
        <end position="268"/>
    </location>
</feature>
<dbReference type="Proteomes" id="UP000694865">
    <property type="component" value="Unplaced"/>
</dbReference>
<feature type="region of interest" description="Disordered" evidence="1">
    <location>
        <begin position="218"/>
        <end position="268"/>
    </location>
</feature>
<evidence type="ECO:0000256" key="1">
    <source>
        <dbReference type="SAM" id="MobiDB-lite"/>
    </source>
</evidence>
<dbReference type="InterPro" id="IPR004875">
    <property type="entry name" value="DDE_SF_endonuclease_dom"/>
</dbReference>
<proteinExistence type="predicted"/>
<evidence type="ECO:0000313" key="4">
    <source>
        <dbReference type="RefSeq" id="XP_002740528.1"/>
    </source>
</evidence>
<feature type="domain" description="DDE-1" evidence="2">
    <location>
        <begin position="11"/>
        <end position="172"/>
    </location>
</feature>
<dbReference type="GeneID" id="100368655"/>
<protein>
    <submittedName>
        <fullName evidence="4">Pogo transposable element with ZNF domain-like</fullName>
    </submittedName>
</protein>
<evidence type="ECO:0000259" key="2">
    <source>
        <dbReference type="Pfam" id="PF03184"/>
    </source>
</evidence>
<reference evidence="4" key="1">
    <citation type="submission" date="2025-08" db="UniProtKB">
        <authorList>
            <consortium name="RefSeq"/>
        </authorList>
    </citation>
    <scope>IDENTIFICATION</scope>
    <source>
        <tissue evidence="4">Testes</tissue>
    </source>
</reference>
<accession>A0ABM0GZ06</accession>
<sequence>MVSIRSTGAEKRHLTVILTVLANGTVLPPMIIFKGVRKLNLNVPKDMVVEVQKKGWCDTELMKIWHRRIWLPYTKGRQSLIIFDSFRGHLKDSVTNQLQSNQTYRAVIPGGCTSKLQPLDVLINKPFKEYLRKEWCEFIDSQLKLIGPGERPKTSSKQDIVNWVSRAWDKLQDRPDMVKLSFVCTGISSALDGSDDPDYYSASIQHEIESTAAAQLNVNLDPDDDSSPENEVSSDSDSEDDVPELSNKEILQRYFNSDDSGSNFDGFD</sequence>